<proteinExistence type="predicted"/>
<evidence type="ECO:0000313" key="4">
    <source>
        <dbReference type="Proteomes" id="UP000426027"/>
    </source>
</evidence>
<dbReference type="Proteomes" id="UP000426027">
    <property type="component" value="Chromosome"/>
</dbReference>
<reference evidence="3 4" key="1">
    <citation type="submission" date="2019-11" db="EMBL/GenBank/DDBJ databases">
        <authorList>
            <person name="Im W.T."/>
        </authorList>
    </citation>
    <scope>NUCLEOTIDE SEQUENCE [LARGE SCALE GENOMIC DNA]</scope>
    <source>
        <strain evidence="3 4">SB-02</strain>
    </source>
</reference>
<name>A0A6I6GIU9_9BACT</name>
<sequence>MLRKIVIIGPESTGKSTLCEMLAQHYATEWCPEFAREWLLTNGRDYQFDDLLTIAKGQIALEEEYSEKVRKSGRREDGKMGSEEGCSSITATTNTNDATPDFRTSRLSDSSQQFLFLDTDMQVMKVWCEYVFGDCHTWILNRIAERPYDLYLLCKPDLPWVQDELREYPDEKPRQELYHIYRDMLIQQHTPWVEISGGYEERLQKAVQAVDGLLGL</sequence>
<evidence type="ECO:0000313" key="3">
    <source>
        <dbReference type="EMBL" id="QGW26812.1"/>
    </source>
</evidence>
<evidence type="ECO:0000259" key="2">
    <source>
        <dbReference type="Pfam" id="PF13521"/>
    </source>
</evidence>
<dbReference type="InterPro" id="IPR038727">
    <property type="entry name" value="NadR/Ttd14_AAA_dom"/>
</dbReference>
<evidence type="ECO:0000256" key="1">
    <source>
        <dbReference type="SAM" id="MobiDB-lite"/>
    </source>
</evidence>
<dbReference type="Gene3D" id="3.40.50.300">
    <property type="entry name" value="P-loop containing nucleotide triphosphate hydrolases"/>
    <property type="match status" value="1"/>
</dbReference>
<dbReference type="EMBL" id="CP046566">
    <property type="protein sequence ID" value="QGW26812.1"/>
    <property type="molecule type" value="Genomic_DNA"/>
</dbReference>
<dbReference type="KEGG" id="fls:GLV81_00665"/>
<feature type="compositionally biased region" description="Basic and acidic residues" evidence="1">
    <location>
        <begin position="70"/>
        <end position="82"/>
    </location>
</feature>
<accession>A0A6I6GIU9</accession>
<dbReference type="AlphaFoldDB" id="A0A6I6GIU9"/>
<feature type="compositionally biased region" description="Low complexity" evidence="1">
    <location>
        <begin position="90"/>
        <end position="101"/>
    </location>
</feature>
<feature type="region of interest" description="Disordered" evidence="1">
    <location>
        <begin position="70"/>
        <end position="105"/>
    </location>
</feature>
<dbReference type="PANTHER" id="PTHR37512:SF1">
    <property type="entry name" value="NADR_TTD14 AAA DOMAIN-CONTAINING PROTEIN"/>
    <property type="match status" value="1"/>
</dbReference>
<dbReference type="InterPro" id="IPR052735">
    <property type="entry name" value="NAD_biosynth-regulator"/>
</dbReference>
<dbReference type="Pfam" id="PF13521">
    <property type="entry name" value="AAA_28"/>
    <property type="match status" value="1"/>
</dbReference>
<dbReference type="RefSeq" id="WP_157475941.1">
    <property type="nucleotide sequence ID" value="NZ_CP046566.1"/>
</dbReference>
<keyword evidence="4" id="KW-1185">Reference proteome</keyword>
<feature type="domain" description="NadR/Ttd14 AAA" evidence="2">
    <location>
        <begin position="4"/>
        <end position="202"/>
    </location>
</feature>
<organism evidence="3 4">
    <name type="scientific">Phnomibacter ginsenosidimutans</name>
    <dbReference type="NCBI Taxonomy" id="2676868"/>
    <lineage>
        <taxon>Bacteria</taxon>
        <taxon>Pseudomonadati</taxon>
        <taxon>Bacteroidota</taxon>
        <taxon>Chitinophagia</taxon>
        <taxon>Chitinophagales</taxon>
        <taxon>Chitinophagaceae</taxon>
        <taxon>Phnomibacter</taxon>
    </lineage>
</organism>
<protein>
    <submittedName>
        <fullName evidence="3">AAA family ATPase</fullName>
    </submittedName>
</protein>
<dbReference type="InterPro" id="IPR027417">
    <property type="entry name" value="P-loop_NTPase"/>
</dbReference>
<dbReference type="PANTHER" id="PTHR37512">
    <property type="entry name" value="TRIFUNCTIONAL NAD BIOSYNTHESIS/REGULATOR PROTEIN NADR"/>
    <property type="match status" value="1"/>
</dbReference>
<gene>
    <name evidence="3" type="ORF">GLV81_00665</name>
</gene>
<dbReference type="SUPFAM" id="SSF52540">
    <property type="entry name" value="P-loop containing nucleoside triphosphate hydrolases"/>
    <property type="match status" value="2"/>
</dbReference>